<dbReference type="InterPro" id="IPR029058">
    <property type="entry name" value="AB_hydrolase_fold"/>
</dbReference>
<sequence>MNFKIDYDGHQLEAAVHLPGQPDLKAVCIMCHGFRGSKDGGGRAVLLADEIAGLGFAVVRFNFTPLQKLSRQVAEIGAVVQYCQDRISRRIILLGRSMGGSAAVVYASKEKNVTGLCLWATPWNLTATFQAALGSGYEVLEQGQTLARSDAFGNLRLEREFIDDFKQFDLLEHLRNLDKIPVLVLHGSQDNIVELSQAETVYQLLPEPKEFKIIAGGDHQFANHSQEAVLVVKDWLKRNFI</sequence>
<dbReference type="Gene3D" id="3.40.50.1820">
    <property type="entry name" value="alpha/beta hydrolase"/>
    <property type="match status" value="1"/>
</dbReference>
<proteinExistence type="predicted"/>
<dbReference type="RefSeq" id="WP_092067058.1">
    <property type="nucleotide sequence ID" value="NZ_FNHB01000001.1"/>
</dbReference>
<dbReference type="PANTHER" id="PTHR12277">
    <property type="entry name" value="ALPHA/BETA HYDROLASE DOMAIN-CONTAINING PROTEIN"/>
    <property type="match status" value="1"/>
</dbReference>
<keyword evidence="2" id="KW-1185">Reference proteome</keyword>
<dbReference type="OrthoDB" id="9780269at2"/>
<accession>A0A1G9KEC4</accession>
<name>A0A1G9KEC4_9FIRM</name>
<gene>
    <name evidence="1" type="ORF">SAMN04488502_10112</name>
</gene>
<dbReference type="SUPFAM" id="SSF53474">
    <property type="entry name" value="alpha/beta-Hydrolases"/>
    <property type="match status" value="1"/>
</dbReference>
<dbReference type="STRING" id="146817.SAMN04488502_10112"/>
<organism evidence="1 2">
    <name type="scientific">Dendrosporobacter quercicolus</name>
    <dbReference type="NCBI Taxonomy" id="146817"/>
    <lineage>
        <taxon>Bacteria</taxon>
        <taxon>Bacillati</taxon>
        <taxon>Bacillota</taxon>
        <taxon>Negativicutes</taxon>
        <taxon>Selenomonadales</taxon>
        <taxon>Sporomusaceae</taxon>
        <taxon>Dendrosporobacter</taxon>
    </lineage>
</organism>
<evidence type="ECO:0000313" key="1">
    <source>
        <dbReference type="EMBL" id="SDL48158.1"/>
    </source>
</evidence>
<protein>
    <submittedName>
        <fullName evidence="1">Putative redox protein</fullName>
    </submittedName>
</protein>
<evidence type="ECO:0000313" key="2">
    <source>
        <dbReference type="Proteomes" id="UP000214880"/>
    </source>
</evidence>
<dbReference type="Proteomes" id="UP000214880">
    <property type="component" value="Unassembled WGS sequence"/>
</dbReference>
<dbReference type="EMBL" id="FNHB01000001">
    <property type="protein sequence ID" value="SDL48158.1"/>
    <property type="molecule type" value="Genomic_DNA"/>
</dbReference>
<dbReference type="AlphaFoldDB" id="A0A1G9KEC4"/>
<reference evidence="1 2" key="1">
    <citation type="submission" date="2016-10" db="EMBL/GenBank/DDBJ databases">
        <authorList>
            <person name="de Groot N.N."/>
        </authorList>
    </citation>
    <scope>NUCLEOTIDE SEQUENCE [LARGE SCALE GENOMIC DNA]</scope>
    <source>
        <strain evidence="1 2">DSM 1736</strain>
    </source>
</reference>